<evidence type="ECO:0008006" key="4">
    <source>
        <dbReference type="Google" id="ProtNLM"/>
    </source>
</evidence>
<gene>
    <name evidence="2" type="ORF">GCM10007049_09100</name>
</gene>
<reference evidence="2" key="1">
    <citation type="journal article" date="2014" name="Int. J. Syst. Evol. Microbiol.">
        <title>Complete genome sequence of Corynebacterium casei LMG S-19264T (=DSM 44701T), isolated from a smear-ripened cheese.</title>
        <authorList>
            <consortium name="US DOE Joint Genome Institute (JGI-PGF)"/>
            <person name="Walter F."/>
            <person name="Albersmeier A."/>
            <person name="Kalinowski J."/>
            <person name="Ruckert C."/>
        </authorList>
    </citation>
    <scope>NUCLEOTIDE SEQUENCE</scope>
    <source>
        <strain evidence="2">KCTC 12368</strain>
    </source>
</reference>
<keyword evidence="1" id="KW-0732">Signal</keyword>
<feature type="chain" id="PRO_5037862157" description="Zinc carboxypeptidase" evidence="1">
    <location>
        <begin position="22"/>
        <end position="578"/>
    </location>
</feature>
<dbReference type="RefSeq" id="WP_018472580.1">
    <property type="nucleotide sequence ID" value="NZ_BMWX01000002.1"/>
</dbReference>
<organism evidence="2 3">
    <name type="scientific">Echinicola pacifica</name>
    <dbReference type="NCBI Taxonomy" id="346377"/>
    <lineage>
        <taxon>Bacteria</taxon>
        <taxon>Pseudomonadati</taxon>
        <taxon>Bacteroidota</taxon>
        <taxon>Cytophagia</taxon>
        <taxon>Cytophagales</taxon>
        <taxon>Cyclobacteriaceae</taxon>
        <taxon>Echinicola</taxon>
    </lineage>
</organism>
<evidence type="ECO:0000313" key="2">
    <source>
        <dbReference type="EMBL" id="GGZ18970.1"/>
    </source>
</evidence>
<comment type="caution">
    <text evidence="2">The sequence shown here is derived from an EMBL/GenBank/DDBJ whole genome shotgun (WGS) entry which is preliminary data.</text>
</comment>
<feature type="signal peptide" evidence="1">
    <location>
        <begin position="1"/>
        <end position="21"/>
    </location>
</feature>
<dbReference type="Gene3D" id="3.40.630.10">
    <property type="entry name" value="Zn peptidases"/>
    <property type="match status" value="1"/>
</dbReference>
<dbReference type="EMBL" id="BMWX01000002">
    <property type="protein sequence ID" value="GGZ18970.1"/>
    <property type="molecule type" value="Genomic_DNA"/>
</dbReference>
<protein>
    <recommendedName>
        <fullName evidence="4">Zinc carboxypeptidase</fullName>
    </recommendedName>
</protein>
<accession>A0A918PR53</accession>
<proteinExistence type="predicted"/>
<keyword evidence="3" id="KW-1185">Reference proteome</keyword>
<dbReference type="SUPFAM" id="SSF53187">
    <property type="entry name" value="Zn-dependent exopeptidases"/>
    <property type="match status" value="1"/>
</dbReference>
<dbReference type="Proteomes" id="UP000619457">
    <property type="component" value="Unassembled WGS sequence"/>
</dbReference>
<evidence type="ECO:0000256" key="1">
    <source>
        <dbReference type="SAM" id="SignalP"/>
    </source>
</evidence>
<reference evidence="2" key="2">
    <citation type="submission" date="2020-09" db="EMBL/GenBank/DDBJ databases">
        <authorList>
            <person name="Sun Q."/>
            <person name="Kim S."/>
        </authorList>
    </citation>
    <scope>NUCLEOTIDE SEQUENCE</scope>
    <source>
        <strain evidence="2">KCTC 12368</strain>
    </source>
</reference>
<dbReference type="AlphaFoldDB" id="A0A918PR53"/>
<name>A0A918PR53_9BACT</name>
<sequence>MISKTSALLLSFIALCYGSFAQEKYPTAFENSGGLETATYEEVIDFYNNLAEDYESIKVLTKGPTDSGEPLHLVIYDPNGDFEPVQWKKEQRLVVLVNNGIHPGEPAGIDASMMYLRDVASGKLELPASVVLAFVPVYNIGGHLNRNNTTRVNQVGPEKYGFRGNARNYDLNRDFIKTDSQNSASFQEIFQSLMPHVFIDTHTSNGADYQHVMTLIETQHNMLGGQAGKLMHDRLSPLLFEKMDAVGYPMVPYVNVWGGVPEDGWKQFKDSPRYSSGYASLFHTISYVPEAHMLKSYQQRVEATYSLLEAFGAAYTVLGDELVNAVEQDRAQAGAQQEFGLNYSIDENISVKIPFKGYKSGYKPSEISGLDRLYYDRNEPFETEVDFYDSYFPELKIQKPAYYIIGQAWKEVIANLQRNQVKMKVLENDTLIKVNAYYIEDFETRDMPYEGHYLHSSIQVRSASQVMAFRKGDLLIPTDQQAIGYIIEVLEPQGEDSFFAWNYFDAILQSKEGFSPYVFEDLAANYLAQNPGLKEVLEQKKASDPDFAADGYAQLSWVYQHSPWREREYRRYPVVRID</sequence>
<evidence type="ECO:0000313" key="3">
    <source>
        <dbReference type="Proteomes" id="UP000619457"/>
    </source>
</evidence>